<reference evidence="2" key="2">
    <citation type="submission" date="2022-09" db="EMBL/GenBank/DDBJ databases">
        <title>Biosynthetic gene clusters of Dactylosporangioum fulvum.</title>
        <authorList>
            <person name="Caradec T."/>
        </authorList>
    </citation>
    <scope>NUCLEOTIDE SEQUENCE</scope>
    <source>
        <strain evidence="2">NRRL B-16292</strain>
    </source>
</reference>
<evidence type="ECO:0000259" key="1">
    <source>
        <dbReference type="Pfam" id="PF19419"/>
    </source>
</evidence>
<dbReference type="InterPro" id="IPR046025">
    <property type="entry name" value="DUF5983"/>
</dbReference>
<keyword evidence="3" id="KW-1185">Reference proteome</keyword>
<reference evidence="2" key="1">
    <citation type="submission" date="2021-04" db="EMBL/GenBank/DDBJ databases">
        <authorList>
            <person name="Hartkoorn R.C."/>
            <person name="Beaudoing E."/>
            <person name="Hot D."/>
        </authorList>
    </citation>
    <scope>NUCLEOTIDE SEQUENCE</scope>
    <source>
        <strain evidence="2">NRRL B-16292</strain>
    </source>
</reference>
<protein>
    <recommendedName>
        <fullName evidence="1">DUF5983 domain-containing protein</fullName>
    </recommendedName>
</protein>
<name>A0ABY5VXL7_9ACTN</name>
<dbReference type="EMBL" id="CP073720">
    <property type="protein sequence ID" value="UWP80531.1"/>
    <property type="molecule type" value="Genomic_DNA"/>
</dbReference>
<gene>
    <name evidence="2" type="ORF">Dfulv_35980</name>
</gene>
<feature type="domain" description="DUF5983" evidence="1">
    <location>
        <begin position="8"/>
        <end position="43"/>
    </location>
</feature>
<evidence type="ECO:0000313" key="2">
    <source>
        <dbReference type="EMBL" id="UWP80531.1"/>
    </source>
</evidence>
<organism evidence="2 3">
    <name type="scientific">Dactylosporangium fulvum</name>
    <dbReference type="NCBI Taxonomy" id="53359"/>
    <lineage>
        <taxon>Bacteria</taxon>
        <taxon>Bacillati</taxon>
        <taxon>Actinomycetota</taxon>
        <taxon>Actinomycetes</taxon>
        <taxon>Micromonosporales</taxon>
        <taxon>Micromonosporaceae</taxon>
        <taxon>Dactylosporangium</taxon>
    </lineage>
</organism>
<dbReference type="RefSeq" id="WP_259858293.1">
    <property type="nucleotide sequence ID" value="NZ_BAAAST010000135.1"/>
</dbReference>
<proteinExistence type="predicted"/>
<sequence length="43" mass="4706">MPLPAADPQPLHTPVRLAREHGCAYILFDSDADTTTLLPAFGW</sequence>
<evidence type="ECO:0000313" key="3">
    <source>
        <dbReference type="Proteomes" id="UP001059617"/>
    </source>
</evidence>
<dbReference type="Pfam" id="PF19419">
    <property type="entry name" value="DUF5983"/>
    <property type="match status" value="1"/>
</dbReference>
<accession>A0ABY5VXL7</accession>
<dbReference type="Proteomes" id="UP001059617">
    <property type="component" value="Chromosome"/>
</dbReference>